<feature type="compositionally biased region" description="Pro residues" evidence="1">
    <location>
        <begin position="14"/>
        <end position="26"/>
    </location>
</feature>
<dbReference type="Proteomes" id="UP000646827">
    <property type="component" value="Unassembled WGS sequence"/>
</dbReference>
<dbReference type="AlphaFoldDB" id="A0A8H7RUK0"/>
<protein>
    <submittedName>
        <fullName evidence="2">Uncharacterized protein</fullName>
    </submittedName>
</protein>
<evidence type="ECO:0000313" key="3">
    <source>
        <dbReference type="Proteomes" id="UP000646827"/>
    </source>
</evidence>
<sequence>MNQQQQQQQQQLLSPPPPPPPPPQQPVPITNEDIYMQVLAIGDSQQNGELRVNHLKQRVSGIEAMLRQMLYNQQQILGLLQQQ</sequence>
<keyword evidence="3" id="KW-1185">Reference proteome</keyword>
<name>A0A8H7RUK0_9FUNG</name>
<dbReference type="EMBL" id="JAEPRB010000397">
    <property type="protein sequence ID" value="KAG2216492.1"/>
    <property type="molecule type" value="Genomic_DNA"/>
</dbReference>
<comment type="caution">
    <text evidence="2">The sequence shown here is derived from an EMBL/GenBank/DDBJ whole genome shotgun (WGS) entry which is preliminary data.</text>
</comment>
<proteinExistence type="predicted"/>
<evidence type="ECO:0000313" key="2">
    <source>
        <dbReference type="EMBL" id="KAG2216492.1"/>
    </source>
</evidence>
<evidence type="ECO:0000256" key="1">
    <source>
        <dbReference type="SAM" id="MobiDB-lite"/>
    </source>
</evidence>
<feature type="compositionally biased region" description="Low complexity" evidence="1">
    <location>
        <begin position="1"/>
        <end position="13"/>
    </location>
</feature>
<organism evidence="2 3">
    <name type="scientific">Circinella minor</name>
    <dbReference type="NCBI Taxonomy" id="1195481"/>
    <lineage>
        <taxon>Eukaryota</taxon>
        <taxon>Fungi</taxon>
        <taxon>Fungi incertae sedis</taxon>
        <taxon>Mucoromycota</taxon>
        <taxon>Mucoromycotina</taxon>
        <taxon>Mucoromycetes</taxon>
        <taxon>Mucorales</taxon>
        <taxon>Lichtheimiaceae</taxon>
        <taxon>Circinella</taxon>
    </lineage>
</organism>
<reference evidence="2 3" key="1">
    <citation type="submission" date="2020-12" db="EMBL/GenBank/DDBJ databases">
        <title>Metabolic potential, ecology and presence of endohyphal bacteria is reflected in genomic diversity of Mucoromycotina.</title>
        <authorList>
            <person name="Muszewska A."/>
            <person name="Okrasinska A."/>
            <person name="Steczkiewicz K."/>
            <person name="Drgas O."/>
            <person name="Orlowska M."/>
            <person name="Perlinska-Lenart U."/>
            <person name="Aleksandrzak-Piekarczyk T."/>
            <person name="Szatraj K."/>
            <person name="Zielenkiewicz U."/>
            <person name="Pilsyk S."/>
            <person name="Malc E."/>
            <person name="Mieczkowski P."/>
            <person name="Kruszewska J.S."/>
            <person name="Biernat P."/>
            <person name="Pawlowska J."/>
        </authorList>
    </citation>
    <scope>NUCLEOTIDE SEQUENCE [LARGE SCALE GENOMIC DNA]</scope>
    <source>
        <strain evidence="2 3">CBS 142.35</strain>
    </source>
</reference>
<gene>
    <name evidence="2" type="ORF">INT45_001818</name>
</gene>
<feature type="region of interest" description="Disordered" evidence="1">
    <location>
        <begin position="1"/>
        <end position="29"/>
    </location>
</feature>
<accession>A0A8H7RUK0</accession>